<keyword evidence="7" id="KW-0238">DNA-binding</keyword>
<keyword evidence="5" id="KW-0862">Zinc</keyword>
<evidence type="ECO:0000256" key="9">
    <source>
        <dbReference type="ARBA" id="ARBA00023242"/>
    </source>
</evidence>
<evidence type="ECO:0000313" key="13">
    <source>
        <dbReference type="Proteomes" id="UP000241394"/>
    </source>
</evidence>
<proteinExistence type="predicted"/>
<dbReference type="AlphaFoldDB" id="A0A2R6PTC5"/>
<dbReference type="Pfam" id="PF02892">
    <property type="entry name" value="zf-BED"/>
    <property type="match status" value="1"/>
</dbReference>
<dbReference type="GO" id="GO:0005634">
    <property type="term" value="C:nucleus"/>
    <property type="evidence" value="ECO:0007669"/>
    <property type="project" value="UniProtKB-SubCell"/>
</dbReference>
<gene>
    <name evidence="12" type="ORF">CEY00_Acc26346</name>
</gene>
<dbReference type="PANTHER" id="PTHR46481">
    <property type="entry name" value="ZINC FINGER BED DOMAIN-CONTAINING PROTEIN 4"/>
    <property type="match status" value="1"/>
</dbReference>
<evidence type="ECO:0000259" key="11">
    <source>
        <dbReference type="PROSITE" id="PS50808"/>
    </source>
</evidence>
<evidence type="ECO:0000256" key="5">
    <source>
        <dbReference type="ARBA" id="ARBA00022833"/>
    </source>
</evidence>
<sequence>MCKLWDERENLHHRKESHFYSMSVVKNECAMVASPSETSTGGKRKREGKLRSKVWEHFTKHENKPECVCNHCERVFSCKTNAGTTPLQRHIFWGRCAVYNKENKGKVETLPKNTKRSLGQDRNFVPRNFDEECSLRDLTELIINWELPFNFVEDPSFQKYIRGIYPTYKFPSWITMRSDCMKRYEVEKNILKDILEHSKPRVCLTFDTWTSSKDLPYMAIRVHFIDKGWKLHKRIINFVLVPVKESGENLADVIIRCLLEWNIKKICTITLDNCTTNDVLARTLSEHYSSRSSLLLQGCAVQVRCWGRILNLIVQEGLDEIKDSIRRIRNAVKYVKMTPGKEFEFLQFADQEGIPRGKMLALDNYTQWNSTYKMLGSVLPYRWAYDRMRSCDRHFKDPPTPEDWEKAKIVRHFLETFFSVINTICGTTKCCTANVFFNEVYRILMFLRDTATDLGSLRGRMALNMLEKFEKYWMEKEPNILLSVAVVLDPRCKLKYLRFCYNKIYDSSLVGDLMDRVEGELRKLFDEYMAEYAASCCVEATSNKSSDEGTPSVISTSVFQLKMNSIEDFFKFSEEEDVFQSKTELDVFLEEKLYRSQTPSDDEDFDILHWWKANSSKFRVLSRMARDVLAIPVSSFASECAFSTHGGVLSEFHSSLLPSTVEALVCSQDWIRGEPVQTDFEEEMDKAFADNWS</sequence>
<dbReference type="InterPro" id="IPR025525">
    <property type="entry name" value="hAT-like_transposase_RNase-H"/>
</dbReference>
<dbReference type="InterPro" id="IPR012337">
    <property type="entry name" value="RNaseH-like_sf"/>
</dbReference>
<evidence type="ECO:0000256" key="10">
    <source>
        <dbReference type="PROSITE-ProRule" id="PRU00027"/>
    </source>
</evidence>
<keyword evidence="4 10" id="KW-0863">Zinc-finger</keyword>
<dbReference type="OMA" id="FREYTHA"/>
<keyword evidence="6" id="KW-0805">Transcription regulation</keyword>
<dbReference type="Proteomes" id="UP000241394">
    <property type="component" value="Chromosome LG23"/>
</dbReference>
<dbReference type="Gramene" id="PSR96297">
    <property type="protein sequence ID" value="PSR96297"/>
    <property type="gene ID" value="CEY00_Acc26346"/>
</dbReference>
<evidence type="ECO:0000256" key="6">
    <source>
        <dbReference type="ARBA" id="ARBA00023015"/>
    </source>
</evidence>
<reference evidence="13" key="2">
    <citation type="journal article" date="2018" name="BMC Genomics">
        <title>A manually annotated Actinidia chinensis var. chinensis (kiwifruit) genome highlights the challenges associated with draft genomes and gene prediction in plants.</title>
        <authorList>
            <person name="Pilkington S.M."/>
            <person name="Crowhurst R."/>
            <person name="Hilario E."/>
            <person name="Nardozza S."/>
            <person name="Fraser L."/>
            <person name="Peng Y."/>
            <person name="Gunaseelan K."/>
            <person name="Simpson R."/>
            <person name="Tahir J."/>
            <person name="Deroles S.C."/>
            <person name="Templeton K."/>
            <person name="Luo Z."/>
            <person name="Davy M."/>
            <person name="Cheng C."/>
            <person name="McNeilage M."/>
            <person name="Scaglione D."/>
            <person name="Liu Y."/>
            <person name="Zhang Q."/>
            <person name="Datson P."/>
            <person name="De Silva N."/>
            <person name="Gardiner S.E."/>
            <person name="Bassett H."/>
            <person name="Chagne D."/>
            <person name="McCallum J."/>
            <person name="Dzierzon H."/>
            <person name="Deng C."/>
            <person name="Wang Y.Y."/>
            <person name="Barron L."/>
            <person name="Manako K."/>
            <person name="Bowen J."/>
            <person name="Foster T.M."/>
            <person name="Erridge Z.A."/>
            <person name="Tiffin H."/>
            <person name="Waite C.N."/>
            <person name="Davies K.M."/>
            <person name="Grierson E.P."/>
            <person name="Laing W.A."/>
            <person name="Kirk R."/>
            <person name="Chen X."/>
            <person name="Wood M."/>
            <person name="Montefiori M."/>
            <person name="Brummell D.A."/>
            <person name="Schwinn K.E."/>
            <person name="Catanach A."/>
            <person name="Fullerton C."/>
            <person name="Li D."/>
            <person name="Meiyalaghan S."/>
            <person name="Nieuwenhuizen N."/>
            <person name="Read N."/>
            <person name="Prakash R."/>
            <person name="Hunter D."/>
            <person name="Zhang H."/>
            <person name="McKenzie M."/>
            <person name="Knabel M."/>
            <person name="Harris A."/>
            <person name="Allan A.C."/>
            <person name="Gleave A."/>
            <person name="Chen A."/>
            <person name="Janssen B.J."/>
            <person name="Plunkett B."/>
            <person name="Ampomah-Dwamena C."/>
            <person name="Voogd C."/>
            <person name="Leif D."/>
            <person name="Lafferty D."/>
            <person name="Souleyre E.J.F."/>
            <person name="Varkonyi-Gasic E."/>
            <person name="Gambi F."/>
            <person name="Hanley J."/>
            <person name="Yao J.L."/>
            <person name="Cheung J."/>
            <person name="David K.M."/>
            <person name="Warren B."/>
            <person name="Marsh K."/>
            <person name="Snowden K.C."/>
            <person name="Lin-Wang K."/>
            <person name="Brian L."/>
            <person name="Martinez-Sanchez M."/>
            <person name="Wang M."/>
            <person name="Ileperuma N."/>
            <person name="Macnee N."/>
            <person name="Campin R."/>
            <person name="McAtee P."/>
            <person name="Drummond R.S.M."/>
            <person name="Espley R.V."/>
            <person name="Ireland H.S."/>
            <person name="Wu R."/>
            <person name="Atkinson R.G."/>
            <person name="Karunairetnam S."/>
            <person name="Bulley S."/>
            <person name="Chunkath S."/>
            <person name="Hanley Z."/>
            <person name="Storey R."/>
            <person name="Thrimawithana A.H."/>
            <person name="Thomson S."/>
            <person name="David C."/>
            <person name="Testolin R."/>
            <person name="Huang H."/>
            <person name="Hellens R.P."/>
            <person name="Schaffer R.J."/>
        </authorList>
    </citation>
    <scope>NUCLEOTIDE SEQUENCE [LARGE SCALE GENOMIC DNA]</scope>
    <source>
        <strain evidence="13">cv. Red5</strain>
    </source>
</reference>
<evidence type="ECO:0000256" key="7">
    <source>
        <dbReference type="ARBA" id="ARBA00023125"/>
    </source>
</evidence>
<name>A0A2R6PTC5_ACTCC</name>
<evidence type="ECO:0000256" key="3">
    <source>
        <dbReference type="ARBA" id="ARBA00022723"/>
    </source>
</evidence>
<accession>A0A2R6PTC5</accession>
<comment type="subcellular location">
    <subcellularLocation>
        <location evidence="1">Nucleus</location>
    </subcellularLocation>
</comment>
<reference evidence="12 13" key="1">
    <citation type="submission" date="2017-07" db="EMBL/GenBank/DDBJ databases">
        <title>An improved, manually edited Actinidia chinensis var. chinensis (kiwifruit) genome highlights the challenges associated with draft genomes and gene prediction in plants.</title>
        <authorList>
            <person name="Pilkington S."/>
            <person name="Crowhurst R."/>
            <person name="Hilario E."/>
            <person name="Nardozza S."/>
            <person name="Fraser L."/>
            <person name="Peng Y."/>
            <person name="Gunaseelan K."/>
            <person name="Simpson R."/>
            <person name="Tahir J."/>
            <person name="Deroles S."/>
            <person name="Templeton K."/>
            <person name="Luo Z."/>
            <person name="Davy M."/>
            <person name="Cheng C."/>
            <person name="Mcneilage M."/>
            <person name="Scaglione D."/>
            <person name="Liu Y."/>
            <person name="Zhang Q."/>
            <person name="Datson P."/>
            <person name="De Silva N."/>
            <person name="Gardiner S."/>
            <person name="Bassett H."/>
            <person name="Chagne D."/>
            <person name="Mccallum J."/>
            <person name="Dzierzon H."/>
            <person name="Deng C."/>
            <person name="Wang Y.-Y."/>
            <person name="Barron N."/>
            <person name="Manako K."/>
            <person name="Bowen J."/>
            <person name="Foster T."/>
            <person name="Erridge Z."/>
            <person name="Tiffin H."/>
            <person name="Waite C."/>
            <person name="Davies K."/>
            <person name="Grierson E."/>
            <person name="Laing W."/>
            <person name="Kirk R."/>
            <person name="Chen X."/>
            <person name="Wood M."/>
            <person name="Montefiori M."/>
            <person name="Brummell D."/>
            <person name="Schwinn K."/>
            <person name="Catanach A."/>
            <person name="Fullerton C."/>
            <person name="Li D."/>
            <person name="Meiyalaghan S."/>
            <person name="Nieuwenhuizen N."/>
            <person name="Read N."/>
            <person name="Prakash R."/>
            <person name="Hunter D."/>
            <person name="Zhang H."/>
            <person name="Mckenzie M."/>
            <person name="Knabel M."/>
            <person name="Harris A."/>
            <person name="Allan A."/>
            <person name="Chen A."/>
            <person name="Janssen B."/>
            <person name="Plunkett B."/>
            <person name="Dwamena C."/>
            <person name="Voogd C."/>
            <person name="Leif D."/>
            <person name="Lafferty D."/>
            <person name="Souleyre E."/>
            <person name="Varkonyi-Gasic E."/>
            <person name="Gambi F."/>
            <person name="Hanley J."/>
            <person name="Yao J.-L."/>
            <person name="Cheung J."/>
            <person name="David K."/>
            <person name="Warren B."/>
            <person name="Marsh K."/>
            <person name="Snowden K."/>
            <person name="Lin-Wang K."/>
            <person name="Brian L."/>
            <person name="Martinez-Sanchez M."/>
            <person name="Wang M."/>
            <person name="Ileperuma N."/>
            <person name="Macnee N."/>
            <person name="Campin R."/>
            <person name="Mcatee P."/>
            <person name="Drummond R."/>
            <person name="Espley R."/>
            <person name="Ireland H."/>
            <person name="Wu R."/>
            <person name="Atkinson R."/>
            <person name="Karunairetnam S."/>
            <person name="Bulley S."/>
            <person name="Chunkath S."/>
            <person name="Hanley Z."/>
            <person name="Storey R."/>
            <person name="Thrimawithana A."/>
            <person name="Thomson S."/>
            <person name="David C."/>
            <person name="Testolin R."/>
        </authorList>
    </citation>
    <scope>NUCLEOTIDE SEQUENCE [LARGE SCALE GENOMIC DNA]</scope>
    <source>
        <strain evidence="13">cv. Red5</strain>
        <tissue evidence="12">Young leaf</tissue>
    </source>
</reference>
<dbReference type="InterPro" id="IPR036236">
    <property type="entry name" value="Znf_C2H2_sf"/>
</dbReference>
<dbReference type="SMART" id="SM00614">
    <property type="entry name" value="ZnF_BED"/>
    <property type="match status" value="1"/>
</dbReference>
<dbReference type="GO" id="GO:0046983">
    <property type="term" value="F:protein dimerization activity"/>
    <property type="evidence" value="ECO:0007669"/>
    <property type="project" value="InterPro"/>
</dbReference>
<evidence type="ECO:0000313" key="12">
    <source>
        <dbReference type="EMBL" id="PSR96297.1"/>
    </source>
</evidence>
<dbReference type="InterPro" id="IPR052035">
    <property type="entry name" value="ZnF_BED_domain_contain"/>
</dbReference>
<dbReference type="SUPFAM" id="SSF53098">
    <property type="entry name" value="Ribonuclease H-like"/>
    <property type="match status" value="1"/>
</dbReference>
<dbReference type="InterPro" id="IPR003656">
    <property type="entry name" value="Znf_BED"/>
</dbReference>
<keyword evidence="9" id="KW-0539">Nucleus</keyword>
<dbReference type="GO" id="GO:0008270">
    <property type="term" value="F:zinc ion binding"/>
    <property type="evidence" value="ECO:0007669"/>
    <property type="project" value="UniProtKB-KW"/>
</dbReference>
<evidence type="ECO:0000256" key="1">
    <source>
        <dbReference type="ARBA" id="ARBA00004123"/>
    </source>
</evidence>
<dbReference type="GO" id="GO:0003677">
    <property type="term" value="F:DNA binding"/>
    <property type="evidence" value="ECO:0007669"/>
    <property type="project" value="UniProtKB-KW"/>
</dbReference>
<dbReference type="InterPro" id="IPR008906">
    <property type="entry name" value="HATC_C_dom"/>
</dbReference>
<organism evidence="12 13">
    <name type="scientific">Actinidia chinensis var. chinensis</name>
    <name type="common">Chinese soft-hair kiwi</name>
    <dbReference type="NCBI Taxonomy" id="1590841"/>
    <lineage>
        <taxon>Eukaryota</taxon>
        <taxon>Viridiplantae</taxon>
        <taxon>Streptophyta</taxon>
        <taxon>Embryophyta</taxon>
        <taxon>Tracheophyta</taxon>
        <taxon>Spermatophyta</taxon>
        <taxon>Magnoliopsida</taxon>
        <taxon>eudicotyledons</taxon>
        <taxon>Gunneridae</taxon>
        <taxon>Pentapetalae</taxon>
        <taxon>asterids</taxon>
        <taxon>Ericales</taxon>
        <taxon>Actinidiaceae</taxon>
        <taxon>Actinidia</taxon>
    </lineage>
</organism>
<evidence type="ECO:0000256" key="8">
    <source>
        <dbReference type="ARBA" id="ARBA00023163"/>
    </source>
</evidence>
<keyword evidence="3" id="KW-0479">Metal-binding</keyword>
<keyword evidence="13" id="KW-1185">Reference proteome</keyword>
<comment type="caution">
    <text evidence="12">The sequence shown here is derived from an EMBL/GenBank/DDBJ whole genome shotgun (WGS) entry which is preliminary data.</text>
</comment>
<evidence type="ECO:0000256" key="4">
    <source>
        <dbReference type="ARBA" id="ARBA00022771"/>
    </source>
</evidence>
<dbReference type="GO" id="GO:0009791">
    <property type="term" value="P:post-embryonic development"/>
    <property type="evidence" value="ECO:0007669"/>
    <property type="project" value="UniProtKB-ARBA"/>
</dbReference>
<dbReference type="SUPFAM" id="SSF57667">
    <property type="entry name" value="beta-beta-alpha zinc fingers"/>
    <property type="match status" value="1"/>
</dbReference>
<keyword evidence="8" id="KW-0804">Transcription</keyword>
<protein>
    <submittedName>
        <fullName evidence="12">Zinc finger BED domain-containing protein</fullName>
    </submittedName>
</protein>
<dbReference type="OrthoDB" id="910772at2759"/>
<dbReference type="Pfam" id="PF05699">
    <property type="entry name" value="Dimer_Tnp_hAT"/>
    <property type="match status" value="1"/>
</dbReference>
<dbReference type="PANTHER" id="PTHR46481:SF10">
    <property type="entry name" value="ZINC FINGER BED DOMAIN-CONTAINING PROTEIN 39"/>
    <property type="match status" value="1"/>
</dbReference>
<comment type="subunit">
    <text evidence="2">Homodimer.</text>
</comment>
<dbReference type="InParanoid" id="A0A2R6PTC5"/>
<feature type="domain" description="BED-type" evidence="11">
    <location>
        <begin position="49"/>
        <end position="103"/>
    </location>
</feature>
<dbReference type="PROSITE" id="PS50808">
    <property type="entry name" value="ZF_BED"/>
    <property type="match status" value="1"/>
</dbReference>
<dbReference type="EMBL" id="NKQK01000023">
    <property type="protein sequence ID" value="PSR96297.1"/>
    <property type="molecule type" value="Genomic_DNA"/>
</dbReference>
<evidence type="ECO:0000256" key="2">
    <source>
        <dbReference type="ARBA" id="ARBA00011738"/>
    </source>
</evidence>
<dbReference type="Pfam" id="PF14372">
    <property type="entry name" value="hAT-like_RNase-H"/>
    <property type="match status" value="1"/>
</dbReference>